<organism evidence="1 2">
    <name type="scientific">Dioscorea zingiberensis</name>
    <dbReference type="NCBI Taxonomy" id="325984"/>
    <lineage>
        <taxon>Eukaryota</taxon>
        <taxon>Viridiplantae</taxon>
        <taxon>Streptophyta</taxon>
        <taxon>Embryophyta</taxon>
        <taxon>Tracheophyta</taxon>
        <taxon>Spermatophyta</taxon>
        <taxon>Magnoliopsida</taxon>
        <taxon>Liliopsida</taxon>
        <taxon>Dioscoreales</taxon>
        <taxon>Dioscoreaceae</taxon>
        <taxon>Dioscorea</taxon>
    </lineage>
</organism>
<gene>
    <name evidence="1" type="ORF">J5N97_025451</name>
</gene>
<sequence>MSTKHQRQLSGAIEPLILMLRCGEPEATEAAILALLNLAVKDERFDSSIPRIKSKVRADMIEKCFCDDLEADVVDLSGFVFQ</sequence>
<dbReference type="AlphaFoldDB" id="A0A9D5C9A0"/>
<protein>
    <submittedName>
        <fullName evidence="1">Uncharacterized protein</fullName>
    </submittedName>
</protein>
<evidence type="ECO:0000313" key="2">
    <source>
        <dbReference type="Proteomes" id="UP001085076"/>
    </source>
</evidence>
<evidence type="ECO:0000313" key="1">
    <source>
        <dbReference type="EMBL" id="KAJ0968534.1"/>
    </source>
</evidence>
<reference evidence="1" key="2">
    <citation type="journal article" date="2022" name="Hortic Res">
        <title>The genome of Dioscorea zingiberensis sheds light on the biosynthesis, origin and evolution of the medicinally important diosgenin saponins.</title>
        <authorList>
            <person name="Li Y."/>
            <person name="Tan C."/>
            <person name="Li Z."/>
            <person name="Guo J."/>
            <person name="Li S."/>
            <person name="Chen X."/>
            <person name="Wang C."/>
            <person name="Dai X."/>
            <person name="Yang H."/>
            <person name="Song W."/>
            <person name="Hou L."/>
            <person name="Xu J."/>
            <person name="Tong Z."/>
            <person name="Xu A."/>
            <person name="Yuan X."/>
            <person name="Wang W."/>
            <person name="Yang Q."/>
            <person name="Chen L."/>
            <person name="Sun Z."/>
            <person name="Wang K."/>
            <person name="Pan B."/>
            <person name="Chen J."/>
            <person name="Bao Y."/>
            <person name="Liu F."/>
            <person name="Qi X."/>
            <person name="Gang D.R."/>
            <person name="Wen J."/>
            <person name="Li J."/>
        </authorList>
    </citation>
    <scope>NUCLEOTIDE SEQUENCE</scope>
    <source>
        <strain evidence="1">Dzin_1.0</strain>
    </source>
</reference>
<dbReference type="Proteomes" id="UP001085076">
    <property type="component" value="Miscellaneous, Linkage group lg07"/>
</dbReference>
<name>A0A9D5C9A0_9LILI</name>
<reference evidence="1" key="1">
    <citation type="submission" date="2021-03" db="EMBL/GenBank/DDBJ databases">
        <authorList>
            <person name="Li Z."/>
            <person name="Yang C."/>
        </authorList>
    </citation>
    <scope>NUCLEOTIDE SEQUENCE</scope>
    <source>
        <strain evidence="1">Dzin_1.0</strain>
        <tissue evidence="1">Leaf</tissue>
    </source>
</reference>
<accession>A0A9D5C9A0</accession>
<dbReference type="OrthoDB" id="1741452at2759"/>
<keyword evidence="2" id="KW-1185">Reference proteome</keyword>
<proteinExistence type="predicted"/>
<comment type="caution">
    <text evidence="1">The sequence shown here is derived from an EMBL/GenBank/DDBJ whole genome shotgun (WGS) entry which is preliminary data.</text>
</comment>
<dbReference type="EMBL" id="JAGGNH010000007">
    <property type="protein sequence ID" value="KAJ0968534.1"/>
    <property type="molecule type" value="Genomic_DNA"/>
</dbReference>